<feature type="compositionally biased region" description="Basic and acidic residues" evidence="12">
    <location>
        <begin position="15"/>
        <end position="26"/>
    </location>
</feature>
<feature type="domain" description="CBS" evidence="13">
    <location>
        <begin position="635"/>
        <end position="698"/>
    </location>
</feature>
<feature type="region of interest" description="Disordered" evidence="12">
    <location>
        <begin position="1"/>
        <end position="41"/>
    </location>
</feature>
<evidence type="ECO:0000256" key="11">
    <source>
        <dbReference type="RuleBase" id="RU361221"/>
    </source>
</evidence>
<dbReference type="Gene3D" id="3.10.580.10">
    <property type="entry name" value="CBS-domain"/>
    <property type="match status" value="2"/>
</dbReference>
<dbReference type="PANTHER" id="PTHR11689">
    <property type="entry name" value="CHLORIDE CHANNEL PROTEIN CLC FAMILY MEMBER"/>
    <property type="match status" value="1"/>
</dbReference>
<dbReference type="Gene3D" id="1.10.3080.10">
    <property type="entry name" value="Clc chloride channel"/>
    <property type="match status" value="1"/>
</dbReference>
<dbReference type="AlphaFoldDB" id="W7T4H7"/>
<evidence type="ECO:0000256" key="7">
    <source>
        <dbReference type="ARBA" id="ARBA00023122"/>
    </source>
</evidence>
<gene>
    <name evidence="14" type="ORF">Naga_100019g11</name>
</gene>
<keyword evidence="5 11" id="KW-1133">Transmembrane helix</keyword>
<dbReference type="GO" id="GO:0016020">
    <property type="term" value="C:membrane"/>
    <property type="evidence" value="ECO:0007669"/>
    <property type="project" value="UniProtKB-SubCell"/>
</dbReference>
<keyword evidence="4" id="KW-0677">Repeat</keyword>
<feature type="transmembrane region" description="Helical" evidence="11">
    <location>
        <begin position="151"/>
        <end position="174"/>
    </location>
</feature>
<keyword evidence="15" id="KW-1185">Reference proteome</keyword>
<dbReference type="InterPro" id="IPR046342">
    <property type="entry name" value="CBS_dom_sf"/>
</dbReference>
<keyword evidence="3 11" id="KW-0812">Transmembrane</keyword>
<protein>
    <recommendedName>
        <fullName evidence="11">Chloride channel protein</fullName>
    </recommendedName>
</protein>
<evidence type="ECO:0000313" key="15">
    <source>
        <dbReference type="Proteomes" id="UP000019335"/>
    </source>
</evidence>
<dbReference type="GO" id="GO:0005254">
    <property type="term" value="F:chloride channel activity"/>
    <property type="evidence" value="ECO:0007669"/>
    <property type="project" value="UniProtKB-UniRule"/>
</dbReference>
<comment type="similarity">
    <text evidence="11">Belongs to the chloride channel (TC 2.A.49) family.</text>
</comment>
<feature type="transmembrane region" description="Helical" evidence="11">
    <location>
        <begin position="511"/>
        <end position="535"/>
    </location>
</feature>
<feature type="transmembrane region" description="Helical" evidence="11">
    <location>
        <begin position="547"/>
        <end position="573"/>
    </location>
</feature>
<feature type="transmembrane region" description="Helical" evidence="11">
    <location>
        <begin position="350"/>
        <end position="373"/>
    </location>
</feature>
<dbReference type="PROSITE" id="PS51371">
    <property type="entry name" value="CBS"/>
    <property type="match status" value="2"/>
</dbReference>
<dbReference type="SUPFAM" id="SSF81340">
    <property type="entry name" value="Clc chloride channel"/>
    <property type="match status" value="1"/>
</dbReference>
<keyword evidence="2 11" id="KW-0813">Transport</keyword>
<dbReference type="InterPro" id="IPR051280">
    <property type="entry name" value="Cl-channel/antiporter"/>
</dbReference>
<dbReference type="EMBL" id="AZIL01002467">
    <property type="protein sequence ID" value="EWM21442.1"/>
    <property type="molecule type" value="Genomic_DNA"/>
</dbReference>
<proteinExistence type="inferred from homology"/>
<comment type="subcellular location">
    <subcellularLocation>
        <location evidence="1 11">Membrane</location>
        <topology evidence="1 11">Multi-pass membrane protein</topology>
    </subcellularLocation>
</comment>
<evidence type="ECO:0000256" key="9">
    <source>
        <dbReference type="ARBA" id="ARBA00023214"/>
    </source>
</evidence>
<evidence type="ECO:0000256" key="3">
    <source>
        <dbReference type="ARBA" id="ARBA00022692"/>
    </source>
</evidence>
<dbReference type="InterPro" id="IPR014743">
    <property type="entry name" value="Cl-channel_core"/>
</dbReference>
<keyword evidence="9 11" id="KW-0868">Chloride</keyword>
<accession>W7T4H7</accession>
<feature type="transmembrane region" description="Helical" evidence="11">
    <location>
        <begin position="393"/>
        <end position="414"/>
    </location>
</feature>
<evidence type="ECO:0000256" key="8">
    <source>
        <dbReference type="ARBA" id="ARBA00023136"/>
    </source>
</evidence>
<feature type="transmembrane region" description="Helical" evidence="11">
    <location>
        <begin position="305"/>
        <end position="329"/>
    </location>
</feature>
<sequence>MAKGTKATKNVKAKVMSDIRALRERSPSPSEDGENHNDPPAHVGGIVRRMIPLSAPSISFENSHKAHHYSEEEWEKVQAFSSITYLPLHTRVFQKWLEDNWIKREWDHWVMMGLIGFFVGMLGSTLKLVIEKIVESKFHHITILLKKEAFGLMWFLAIAMSMSLALASAVVVVYGEPAAAGSGIPDIMAYLNGISIRKIFGSKALVVKFFSCVFAVSAGLYGGQEGPMIHMGSAIGKILSQGVSFSGKYSKIPDFILFKRLRNMYDRRNFISAGAAAGVASAFTAPVGGLLFVLEEISSFWTHKLAWQIFFCCGVASFTTQAFTSLYRTGSLGSFSRAAFNIDQAINSQLTMFLPTVGVGIMGGLFAALFTWANLNICKWRNRNIVPRPWARIAEPAVVAFLTTTLAVLIPYLFECMPTRCKKDPSLPGCTPRYASSDVPEEGLMQYTCQAEGMYNPAATLFFTTGDRTIEHLLSRNTHYMFDYGSLITLFVVYFSLCCYTMGMAPALGSMVPALLIGSVLGRIAGLGVTDIVGIHEGEELTWVDPGGFALIGAAAFFGGLTRLTFTLAVVMIELTDETHFLLPIMTAVMVGKWTADLLIDSLYHKLIDLKCFPFLSDEPHVEECLDLYTVEDVMGRDVVTIPEIGSVALMAHILASCNHRALPVVEVTENGNEVFKGIILRSHVFSILAKESLFLEEDNPVVVSKSPSFSMGEGEEGVTNLHMEALGIAELVNLDDKMPVTLLAKTEGERKVMLGRLQAAEYHRRFVTLAPYIDQSSYRIAPTFSLERGFNLFRTMGLSHITVVDQNNEVVGIVSRKDLTNMNIYRKLEEIQERTDEGRSNEPDRSKVEYHDATSGIIFHDYHDSPAPPRVRQTRLRSVRDPEVQESHRKAIAAAGLDQGMLI</sequence>
<organism evidence="14 15">
    <name type="scientific">Nannochloropsis gaditana</name>
    <dbReference type="NCBI Taxonomy" id="72520"/>
    <lineage>
        <taxon>Eukaryota</taxon>
        <taxon>Sar</taxon>
        <taxon>Stramenopiles</taxon>
        <taxon>Ochrophyta</taxon>
        <taxon>Eustigmatophyceae</taxon>
        <taxon>Eustigmatales</taxon>
        <taxon>Monodopsidaceae</taxon>
        <taxon>Nannochloropsis</taxon>
    </lineage>
</organism>
<keyword evidence="6 11" id="KW-0406">Ion transport</keyword>
<keyword evidence="8 11" id="KW-0472">Membrane</keyword>
<dbReference type="InterPro" id="IPR001807">
    <property type="entry name" value="ClC"/>
</dbReference>
<dbReference type="Pfam" id="PF00654">
    <property type="entry name" value="Voltage_CLC"/>
    <property type="match status" value="1"/>
</dbReference>
<name>W7T4H7_9STRA</name>
<evidence type="ECO:0000259" key="13">
    <source>
        <dbReference type="PROSITE" id="PS51371"/>
    </source>
</evidence>
<dbReference type="OrthoDB" id="428525at2759"/>
<dbReference type="Pfam" id="PF00571">
    <property type="entry name" value="CBS"/>
    <property type="match status" value="2"/>
</dbReference>
<evidence type="ECO:0000256" key="1">
    <source>
        <dbReference type="ARBA" id="ARBA00004141"/>
    </source>
</evidence>
<dbReference type="SUPFAM" id="SSF54631">
    <property type="entry name" value="CBS-domain pair"/>
    <property type="match status" value="1"/>
</dbReference>
<comment type="caution">
    <text evidence="11">Lacks conserved residue(s) required for the propagation of feature annotation.</text>
</comment>
<feature type="transmembrane region" description="Helical" evidence="11">
    <location>
        <begin position="109"/>
        <end position="130"/>
    </location>
</feature>
<keyword evidence="7 10" id="KW-0129">CBS domain</keyword>
<dbReference type="SMART" id="SM00116">
    <property type="entry name" value="CBS"/>
    <property type="match status" value="2"/>
</dbReference>
<evidence type="ECO:0000256" key="2">
    <source>
        <dbReference type="ARBA" id="ARBA00022448"/>
    </source>
</evidence>
<evidence type="ECO:0000256" key="5">
    <source>
        <dbReference type="ARBA" id="ARBA00022989"/>
    </source>
</evidence>
<dbReference type="Proteomes" id="UP000019335">
    <property type="component" value="Unassembled WGS sequence"/>
</dbReference>
<dbReference type="PRINTS" id="PR00762">
    <property type="entry name" value="CLCHANNEL"/>
</dbReference>
<dbReference type="PANTHER" id="PTHR11689:SF89">
    <property type="entry name" value="CHLORIDE CHANNEL PROTEIN"/>
    <property type="match status" value="1"/>
</dbReference>
<evidence type="ECO:0000256" key="10">
    <source>
        <dbReference type="PROSITE-ProRule" id="PRU00703"/>
    </source>
</evidence>
<feature type="domain" description="CBS" evidence="13">
    <location>
        <begin position="774"/>
        <end position="831"/>
    </location>
</feature>
<evidence type="ECO:0000256" key="4">
    <source>
        <dbReference type="ARBA" id="ARBA00022737"/>
    </source>
</evidence>
<evidence type="ECO:0000313" key="14">
    <source>
        <dbReference type="EMBL" id="EWM21442.1"/>
    </source>
</evidence>
<feature type="transmembrane region" description="Helical" evidence="11">
    <location>
        <begin position="484"/>
        <end position="505"/>
    </location>
</feature>
<evidence type="ECO:0000256" key="6">
    <source>
        <dbReference type="ARBA" id="ARBA00023065"/>
    </source>
</evidence>
<comment type="caution">
    <text evidence="14">The sequence shown here is derived from an EMBL/GenBank/DDBJ whole genome shotgun (WGS) entry which is preliminary data.</text>
</comment>
<feature type="transmembrane region" description="Helical" evidence="11">
    <location>
        <begin position="270"/>
        <end position="293"/>
    </location>
</feature>
<evidence type="ECO:0000256" key="12">
    <source>
        <dbReference type="SAM" id="MobiDB-lite"/>
    </source>
</evidence>
<dbReference type="InterPro" id="IPR000644">
    <property type="entry name" value="CBS_dom"/>
</dbReference>
<reference evidence="14 15" key="1">
    <citation type="journal article" date="2014" name="Mol. Plant">
        <title>Chromosome Scale Genome Assembly and Transcriptome Profiling of Nannochloropsis gaditana in Nitrogen Depletion.</title>
        <authorList>
            <person name="Corteggiani Carpinelli E."/>
            <person name="Telatin A."/>
            <person name="Vitulo N."/>
            <person name="Forcato C."/>
            <person name="D'Angelo M."/>
            <person name="Schiavon R."/>
            <person name="Vezzi A."/>
            <person name="Giacometti G.M."/>
            <person name="Morosinotto T."/>
            <person name="Valle G."/>
        </authorList>
    </citation>
    <scope>NUCLEOTIDE SEQUENCE [LARGE SCALE GENOMIC DNA]</scope>
    <source>
        <strain evidence="14 15">B-31</strain>
    </source>
</reference>